<dbReference type="EMBL" id="DWUP01000043">
    <property type="protein sequence ID" value="HJD52513.1"/>
    <property type="molecule type" value="Genomic_DNA"/>
</dbReference>
<dbReference type="AlphaFoldDB" id="A0A9D2UHF5"/>
<dbReference type="Proteomes" id="UP000787625">
    <property type="component" value="Unassembled WGS sequence"/>
</dbReference>
<evidence type="ECO:0000313" key="3">
    <source>
        <dbReference type="Proteomes" id="UP000787625"/>
    </source>
</evidence>
<sequence>MKKQLLFSTVAFVAVAAVAQQPYPKVQFTTADQLATRTVKVSETVPSVVPVYASSRKAMAPTANFTLFAYNSNGVYSTGLSRDYGSTQVSYSVGSLVSPSYFAPMTSEVDPAPTFTWTYTTQEGTFPMATDANGRGVLNDAGGQTSVLGSINYPVVTAVSGSDQVVFDKGASDYTVTTGAVFMSLLNRNANISMYDGSYDGTFSTYFYGDEETLAWIGADSPYQADYLVQIFNAPTQPMVVSGGYINVLAVEESGSTQVFTTDDKWTFELWTAEYDETGTPVLHDCLATAEAGSENVQQSYDPKNGSLLEGYYALNFNFTTIDPIFGIPVASPVVVPTGTRFAIVVKGLAGDTNARIGYGPTGKSTGGVFGPGNAYFVMLGDDRYTYLSMGTDYPTVEFVMGLDADLPAIAWAVDEMTSDVSGGYLYAELEGQQVSENLFYSSMPYTTTSGTDNYVMEMPDWVSLDTMKEYGQGYSSSGAYLVSFVAQPLPSGETGRSGYITISCPKTGQSWGIKVGQGEWNPDDMPSGVETAQAEATKAYVAGEELHLAYGEGFDRADVYNVSGVRVASYSLPAGGQYVAPVSGLADGVYVVVLGGEKTETLKFVK</sequence>
<gene>
    <name evidence="2" type="ORF">IAA93_02130</name>
</gene>
<name>A0A9D2UHF5_9BACT</name>
<protein>
    <recommendedName>
        <fullName evidence="4">IgGFc-binding protein N-terminal domain-containing protein</fullName>
    </recommendedName>
</protein>
<organism evidence="2 3">
    <name type="scientific">Candidatus Avibacteroides avistercoris</name>
    <dbReference type="NCBI Taxonomy" id="2840690"/>
    <lineage>
        <taxon>Bacteria</taxon>
        <taxon>Pseudomonadati</taxon>
        <taxon>Bacteroidota</taxon>
        <taxon>Bacteroidia</taxon>
        <taxon>Bacteroidales</taxon>
        <taxon>Bacteroidaceae</taxon>
        <taxon>Bacteroidaceae incertae sedis</taxon>
        <taxon>Candidatus Avibacteroides</taxon>
    </lineage>
</organism>
<comment type="caution">
    <text evidence="2">The sequence shown here is derived from an EMBL/GenBank/DDBJ whole genome shotgun (WGS) entry which is preliminary data.</text>
</comment>
<evidence type="ECO:0000256" key="1">
    <source>
        <dbReference type="SAM" id="SignalP"/>
    </source>
</evidence>
<evidence type="ECO:0000313" key="2">
    <source>
        <dbReference type="EMBL" id="HJD52513.1"/>
    </source>
</evidence>
<feature type="chain" id="PRO_5038549041" description="IgGFc-binding protein N-terminal domain-containing protein" evidence="1">
    <location>
        <begin position="20"/>
        <end position="607"/>
    </location>
</feature>
<feature type="signal peptide" evidence="1">
    <location>
        <begin position="1"/>
        <end position="19"/>
    </location>
</feature>
<reference evidence="2" key="1">
    <citation type="journal article" date="2021" name="PeerJ">
        <title>Extensive microbial diversity within the chicken gut microbiome revealed by metagenomics and culture.</title>
        <authorList>
            <person name="Gilroy R."/>
            <person name="Ravi A."/>
            <person name="Getino M."/>
            <person name="Pursley I."/>
            <person name="Horton D.L."/>
            <person name="Alikhan N.F."/>
            <person name="Baker D."/>
            <person name="Gharbi K."/>
            <person name="Hall N."/>
            <person name="Watson M."/>
            <person name="Adriaenssens E.M."/>
            <person name="Foster-Nyarko E."/>
            <person name="Jarju S."/>
            <person name="Secka A."/>
            <person name="Antonio M."/>
            <person name="Oren A."/>
            <person name="Chaudhuri R.R."/>
            <person name="La Ragione R."/>
            <person name="Hildebrand F."/>
            <person name="Pallen M.J."/>
        </authorList>
    </citation>
    <scope>NUCLEOTIDE SEQUENCE</scope>
    <source>
        <strain evidence="2">MalCec1-1739</strain>
    </source>
</reference>
<reference evidence="2" key="2">
    <citation type="submission" date="2021-04" db="EMBL/GenBank/DDBJ databases">
        <authorList>
            <person name="Gilroy R."/>
        </authorList>
    </citation>
    <scope>NUCLEOTIDE SEQUENCE</scope>
    <source>
        <strain evidence="2">MalCec1-1739</strain>
    </source>
</reference>
<accession>A0A9D2UHF5</accession>
<keyword evidence="1" id="KW-0732">Signal</keyword>
<evidence type="ECO:0008006" key="4">
    <source>
        <dbReference type="Google" id="ProtNLM"/>
    </source>
</evidence>
<proteinExistence type="predicted"/>